<keyword evidence="2" id="KW-1185">Reference proteome</keyword>
<protein>
    <submittedName>
        <fullName evidence="1">Uncharacterized protein</fullName>
    </submittedName>
</protein>
<dbReference type="Proteomes" id="UP000286974">
    <property type="component" value="Unassembled WGS sequence"/>
</dbReference>
<proteinExistence type="predicted"/>
<sequence length="62" mass="6988">MTPQEVKKQKLTDIFYALMELGRDKPIMDIGVAELCRNAKYQGHTTTNALAHLNKLLPIMSS</sequence>
<evidence type="ECO:0000313" key="1">
    <source>
        <dbReference type="EMBL" id="GAY73165.1"/>
    </source>
</evidence>
<organism evidence="1 2">
    <name type="scientific">Lentilactobacillus kosonis</name>
    <dbReference type="NCBI Taxonomy" id="2810561"/>
    <lineage>
        <taxon>Bacteria</taxon>
        <taxon>Bacillati</taxon>
        <taxon>Bacillota</taxon>
        <taxon>Bacilli</taxon>
        <taxon>Lactobacillales</taxon>
        <taxon>Lactobacillaceae</taxon>
        <taxon>Lentilactobacillus</taxon>
    </lineage>
</organism>
<dbReference type="EMBL" id="BEXA01000002">
    <property type="protein sequence ID" value="GAY73165.1"/>
    <property type="molecule type" value="Genomic_DNA"/>
</dbReference>
<dbReference type="AlphaFoldDB" id="A0A401FLB2"/>
<comment type="caution">
    <text evidence="1">The sequence shown here is derived from an EMBL/GenBank/DDBJ whole genome shotgun (WGS) entry which is preliminary data.</text>
</comment>
<name>A0A401FLB2_9LACO</name>
<evidence type="ECO:0000313" key="2">
    <source>
        <dbReference type="Proteomes" id="UP000286974"/>
    </source>
</evidence>
<reference evidence="1 2" key="1">
    <citation type="submission" date="2017-11" db="EMBL/GenBank/DDBJ databases">
        <title>Draft Genome Sequence of Lactobacillus curieae NBRC 111893 isolated from Koso, a Japanese sugar-Vegetable Fermented Beverage.</title>
        <authorList>
            <person name="Chiou T.Y."/>
            <person name="Oshima K."/>
            <person name="Suda W."/>
            <person name="Hattori M."/>
            <person name="Takahashi T."/>
        </authorList>
    </citation>
    <scope>NUCLEOTIDE SEQUENCE [LARGE SCALE GENOMIC DNA]</scope>
    <source>
        <strain evidence="1 2">NBRC111893</strain>
    </source>
</reference>
<dbReference type="RefSeq" id="WP_125008250.1">
    <property type="nucleotide sequence ID" value="NZ_BEXA01000002.1"/>
</dbReference>
<accession>A0A401FLB2</accession>
<gene>
    <name evidence="1" type="ORF">NBRC111893_1311</name>
</gene>